<keyword evidence="2" id="KW-0964">Secreted</keyword>
<evidence type="ECO:0000256" key="5">
    <source>
        <dbReference type="ARBA" id="ARBA00022801"/>
    </source>
</evidence>
<keyword evidence="15" id="KW-1185">Reference proteome</keyword>
<dbReference type="RefSeq" id="WP_115850976.1">
    <property type="nucleotide sequence ID" value="NZ_QTUC01000001.1"/>
</dbReference>
<dbReference type="InterPro" id="IPR046450">
    <property type="entry name" value="PA_dom_sf"/>
</dbReference>
<feature type="signal peptide" evidence="11">
    <location>
        <begin position="1"/>
        <end position="22"/>
    </location>
</feature>
<feature type="domain" description="Peptidase S8/S53" evidence="12">
    <location>
        <begin position="234"/>
        <end position="497"/>
    </location>
</feature>
<reference evidence="14 15" key="1">
    <citation type="submission" date="2018-08" db="EMBL/GenBank/DDBJ databases">
        <title>Sequencing the genomes of 1000 actinobacteria strains.</title>
        <authorList>
            <person name="Klenk H.-P."/>
        </authorList>
    </citation>
    <scope>NUCLEOTIDE SEQUENCE [LARGE SCALE GENOMIC DNA]</scope>
    <source>
        <strain evidence="14 15">DSM 22891</strain>
    </source>
</reference>
<dbReference type="GO" id="GO:0006508">
    <property type="term" value="P:proteolysis"/>
    <property type="evidence" value="ECO:0007669"/>
    <property type="project" value="UniProtKB-KW"/>
</dbReference>
<dbReference type="PRINTS" id="PR00723">
    <property type="entry name" value="SUBTILISIN"/>
</dbReference>
<dbReference type="Gene3D" id="3.50.30.30">
    <property type="match status" value="1"/>
</dbReference>
<evidence type="ECO:0000256" key="9">
    <source>
        <dbReference type="RuleBase" id="RU003355"/>
    </source>
</evidence>
<dbReference type="PIRSF" id="PIRSF037852">
    <property type="entry name" value="Subtilisin_rel_SAV5721"/>
    <property type="match status" value="1"/>
</dbReference>
<evidence type="ECO:0000259" key="12">
    <source>
        <dbReference type="Pfam" id="PF00082"/>
    </source>
</evidence>
<dbReference type="InterPro" id="IPR017296">
    <property type="entry name" value="Peptidase_S8A_SAM-P45"/>
</dbReference>
<evidence type="ECO:0000259" key="13">
    <source>
        <dbReference type="Pfam" id="PF02225"/>
    </source>
</evidence>
<dbReference type="Gene3D" id="3.40.50.200">
    <property type="entry name" value="Peptidase S8/S53 domain"/>
    <property type="match status" value="1"/>
</dbReference>
<dbReference type="InterPro" id="IPR015500">
    <property type="entry name" value="Peptidase_S8_subtilisin-rel"/>
</dbReference>
<keyword evidence="5 8" id="KW-0378">Hydrolase</keyword>
<evidence type="ECO:0000256" key="7">
    <source>
        <dbReference type="PIRSR" id="PIRSR615500-1"/>
    </source>
</evidence>
<protein>
    <submittedName>
        <fullName evidence="14">Subtilisin family serine protease</fullName>
    </submittedName>
</protein>
<comment type="similarity">
    <text evidence="1 8 9">Belongs to the peptidase S8 family.</text>
</comment>
<dbReference type="InterPro" id="IPR003137">
    <property type="entry name" value="PA_domain"/>
</dbReference>
<dbReference type="PROSITE" id="PS00138">
    <property type="entry name" value="SUBTILASE_SER"/>
    <property type="match status" value="1"/>
</dbReference>
<keyword evidence="3 8" id="KW-0645">Protease</keyword>
<feature type="active site" description="Charge relay system" evidence="7 8">
    <location>
        <position position="452"/>
    </location>
</feature>
<dbReference type="SUPFAM" id="SSF52025">
    <property type="entry name" value="PA domain"/>
    <property type="match status" value="1"/>
</dbReference>
<accession>A0A3D9VJK7</accession>
<evidence type="ECO:0000313" key="14">
    <source>
        <dbReference type="EMBL" id="REF37531.1"/>
    </source>
</evidence>
<evidence type="ECO:0000256" key="10">
    <source>
        <dbReference type="SAM" id="MobiDB-lite"/>
    </source>
</evidence>
<dbReference type="OrthoDB" id="5165638at2"/>
<feature type="chain" id="PRO_5017691786" evidence="11">
    <location>
        <begin position="23"/>
        <end position="1263"/>
    </location>
</feature>
<evidence type="ECO:0000256" key="2">
    <source>
        <dbReference type="ARBA" id="ARBA00022525"/>
    </source>
</evidence>
<evidence type="ECO:0000256" key="11">
    <source>
        <dbReference type="SAM" id="SignalP"/>
    </source>
</evidence>
<keyword evidence="6 8" id="KW-0720">Serine protease</keyword>
<feature type="region of interest" description="Disordered" evidence="10">
    <location>
        <begin position="21"/>
        <end position="46"/>
    </location>
</feature>
<dbReference type="InterPro" id="IPR051048">
    <property type="entry name" value="Peptidase_S8/S53_subtilisin"/>
</dbReference>
<dbReference type="PROSITE" id="PS51892">
    <property type="entry name" value="SUBTILASE"/>
    <property type="match status" value="1"/>
</dbReference>
<comment type="caution">
    <text evidence="14">The sequence shown here is derived from an EMBL/GenBank/DDBJ whole genome shotgun (WGS) entry which is preliminary data.</text>
</comment>
<feature type="compositionally biased region" description="Low complexity" evidence="10">
    <location>
        <begin position="37"/>
        <end position="46"/>
    </location>
</feature>
<name>A0A3D9VJK7_THECX</name>
<dbReference type="Pfam" id="PF00082">
    <property type="entry name" value="Peptidase_S8"/>
    <property type="match status" value="1"/>
</dbReference>
<evidence type="ECO:0000256" key="1">
    <source>
        <dbReference type="ARBA" id="ARBA00011073"/>
    </source>
</evidence>
<feature type="active site" description="Charge relay system" evidence="7 8">
    <location>
        <position position="243"/>
    </location>
</feature>
<dbReference type="GO" id="GO:0004252">
    <property type="term" value="F:serine-type endopeptidase activity"/>
    <property type="evidence" value="ECO:0007669"/>
    <property type="project" value="UniProtKB-UniRule"/>
</dbReference>
<evidence type="ECO:0000256" key="6">
    <source>
        <dbReference type="ARBA" id="ARBA00022825"/>
    </source>
</evidence>
<dbReference type="Pfam" id="PF02225">
    <property type="entry name" value="PA"/>
    <property type="match status" value="1"/>
</dbReference>
<feature type="domain" description="PA" evidence="13">
    <location>
        <begin position="811"/>
        <end position="893"/>
    </location>
</feature>
<dbReference type="PANTHER" id="PTHR43399">
    <property type="entry name" value="SUBTILISIN-RELATED"/>
    <property type="match status" value="1"/>
</dbReference>
<dbReference type="InterPro" id="IPR000209">
    <property type="entry name" value="Peptidase_S8/S53_dom"/>
</dbReference>
<dbReference type="SUPFAM" id="SSF52743">
    <property type="entry name" value="Subtilisin-like"/>
    <property type="match status" value="1"/>
</dbReference>
<dbReference type="PROSITE" id="PS00137">
    <property type="entry name" value="SUBTILASE_HIS"/>
    <property type="match status" value="1"/>
</dbReference>
<keyword evidence="4 11" id="KW-0732">Signal</keyword>
<dbReference type="CDD" id="cd07487">
    <property type="entry name" value="Peptidases_S8_1"/>
    <property type="match status" value="1"/>
</dbReference>
<gene>
    <name evidence="14" type="ORF">DFJ64_2975</name>
</gene>
<evidence type="ECO:0000313" key="15">
    <source>
        <dbReference type="Proteomes" id="UP000256485"/>
    </source>
</evidence>
<dbReference type="EMBL" id="QTUC01000001">
    <property type="protein sequence ID" value="REF37531.1"/>
    <property type="molecule type" value="Genomic_DNA"/>
</dbReference>
<evidence type="ECO:0000256" key="3">
    <source>
        <dbReference type="ARBA" id="ARBA00022670"/>
    </source>
</evidence>
<dbReference type="PROSITE" id="PS00136">
    <property type="entry name" value="SUBTILASE_ASP"/>
    <property type="match status" value="1"/>
</dbReference>
<dbReference type="InterPro" id="IPR023828">
    <property type="entry name" value="Peptidase_S8_Ser-AS"/>
</dbReference>
<sequence length="1263" mass="135622">MRGRFRTALVAAVITLAAPAGAAATPGTQRSPGEVPSTTADTATGSTTSVTLITGDRVVLQRVSNGKQAATIEPGPGRERVSFHQLERDGELHIIPADVVPYLAADLLDPNLFNITALIEQGYDDEGASALPLILGYRNGVDAARSKSRSHLAAVSTGPVLESINALAVAADKATVGTFWESIDDDRVSTSSATTPRLAGGIERIWLDRRVRATLDRSVPQIGAPHAWDAGLDGTGVTVAVLDSGVDADHPDLAGVVVAEKDFTGGSSPADTFGHGTHVASIVAGSGAASGGDRRGVAPGARIISGKVLDDTGFGLESWVLDGMEWAADSGADVVNMSLGGPSTDGTDPLSQALDALTERTGVLFVVSAGNSGEAGEFTVGSPGVATRALTVGAVDRDESLAPFSSRGPRWGDLAVKPDITAPGVGILAARAGGTELGQPDGEYYTALSGTSMAAPHVAGAAAILAQRHPEWTADQLKDALVSTAARNPSLTVFEQGGGRVDVARAVQQGVYGTGTLDLGLYPDEPDAPEVRKKVTYTNVTDRPVTLRLDLALRGWTGDLPEGAVRLDRSEVQLAPHSTQTVTLMFDPDAVPRGRYAGYLTATGEDGVVVHTSLGLVKEPPRHTVTISAVGRDGEPTFVNTAFLVGEDPRFDVPMFLEKGQSRTFEIAEGTYMVSATIVGQTRPGQEQAYQIVDPALEVDRDRTIVLDARKATEVVVRTPEPARQEGILSHYVYRKFPGRQVSIHTMHFDVTERVYVTPTTRLEADAFEFGTRWSLIAPPLTARVLGPHGGPIDMYYMATSQVVDGQRTLQVVDVGEGRPADYVRRDVRGKAALIHSDWEFEQRARDAAAAGAAMALLIVPEGHPAWSKLDPVAPYRVPIPAVFLHHDQGEELAQLAARRAVRLRVTGVPVSPYLYDVLQVSRGQVPARVVHTVSPANSATVETTYHESGGGHWSKEQRFGWRPWQEAAVLQYQRAVRTPLTRTEVVSAGDTWWQHRVKHRYSWESMSPLGGGMTEEPRTYRPGERLEERWFAPVVRPAIPRGLGGPSSYRDGDSLRIRVPAFGDSDPRHYGFPEGDVDVEPDQGSARLYRNGELLAESDFAWDDYPAGGEEGDYRLDLTVRREGEDWAFSTRTDTSWTFRSSRPAPGQRAPLPLLQLDYGIETDALNQVRGGRAYALDITVRHQEGLPAPAKPRVTVWISYDDGGTWHQVSTVRDVGQGRFQARLRLPASKDTNGFAALRVYAEDGAGATVTQTVRRAFAVR</sequence>
<feature type="active site" description="Charge relay system" evidence="7 8">
    <location>
        <position position="275"/>
    </location>
</feature>
<organism evidence="14 15">
    <name type="scientific">Thermasporomyces composti</name>
    <dbReference type="NCBI Taxonomy" id="696763"/>
    <lineage>
        <taxon>Bacteria</taxon>
        <taxon>Bacillati</taxon>
        <taxon>Actinomycetota</taxon>
        <taxon>Actinomycetes</taxon>
        <taxon>Propionibacteriales</taxon>
        <taxon>Nocardioidaceae</taxon>
        <taxon>Thermasporomyces</taxon>
    </lineage>
</organism>
<dbReference type="PANTHER" id="PTHR43399:SF4">
    <property type="entry name" value="CELL WALL-ASSOCIATED PROTEASE"/>
    <property type="match status" value="1"/>
</dbReference>
<dbReference type="InterPro" id="IPR023827">
    <property type="entry name" value="Peptidase_S8_Asp-AS"/>
</dbReference>
<evidence type="ECO:0000256" key="8">
    <source>
        <dbReference type="PROSITE-ProRule" id="PRU01240"/>
    </source>
</evidence>
<dbReference type="Proteomes" id="UP000256485">
    <property type="component" value="Unassembled WGS sequence"/>
</dbReference>
<proteinExistence type="inferred from homology"/>
<dbReference type="InterPro" id="IPR022398">
    <property type="entry name" value="Peptidase_S8_His-AS"/>
</dbReference>
<dbReference type="InterPro" id="IPR036852">
    <property type="entry name" value="Peptidase_S8/S53_dom_sf"/>
</dbReference>
<dbReference type="AlphaFoldDB" id="A0A3D9VJK7"/>
<evidence type="ECO:0000256" key="4">
    <source>
        <dbReference type="ARBA" id="ARBA00022729"/>
    </source>
</evidence>